<dbReference type="InterPro" id="IPR004181">
    <property type="entry name" value="Znf_MIZ"/>
</dbReference>
<dbReference type="STRING" id="135208.A0A4Y9ZL38"/>
<evidence type="ECO:0000256" key="5">
    <source>
        <dbReference type="ARBA" id="ARBA00022723"/>
    </source>
</evidence>
<keyword evidence="14" id="KW-1185">Reference proteome</keyword>
<keyword evidence="6 10" id="KW-0863">Zinc-finger</keyword>
<evidence type="ECO:0000259" key="12">
    <source>
        <dbReference type="PROSITE" id="PS51044"/>
    </source>
</evidence>
<protein>
    <recommendedName>
        <fullName evidence="12">SP-RING-type domain-containing protein</fullName>
    </recommendedName>
</protein>
<evidence type="ECO:0000256" key="10">
    <source>
        <dbReference type="PROSITE-ProRule" id="PRU00452"/>
    </source>
</evidence>
<evidence type="ECO:0000256" key="2">
    <source>
        <dbReference type="ARBA" id="ARBA00004718"/>
    </source>
</evidence>
<dbReference type="SUPFAM" id="SSF57850">
    <property type="entry name" value="RING/U-box"/>
    <property type="match status" value="1"/>
</dbReference>
<dbReference type="GO" id="GO:0061665">
    <property type="term" value="F:SUMO ligase activity"/>
    <property type="evidence" value="ECO:0007669"/>
    <property type="project" value="TreeGrafter"/>
</dbReference>
<comment type="pathway">
    <text evidence="2">Protein modification; protein sumoylation.</text>
</comment>
<dbReference type="InterPro" id="IPR013083">
    <property type="entry name" value="Znf_RING/FYVE/PHD"/>
</dbReference>
<feature type="domain" description="SP-RING-type" evidence="12">
    <location>
        <begin position="18"/>
        <end position="101"/>
    </location>
</feature>
<dbReference type="GO" id="GO:0000724">
    <property type="term" value="P:double-strand break repair via homologous recombination"/>
    <property type="evidence" value="ECO:0007669"/>
    <property type="project" value="InterPro"/>
</dbReference>
<evidence type="ECO:0000256" key="11">
    <source>
        <dbReference type="SAM" id="MobiDB-lite"/>
    </source>
</evidence>
<evidence type="ECO:0000256" key="1">
    <source>
        <dbReference type="ARBA" id="ARBA00004123"/>
    </source>
</evidence>
<dbReference type="PROSITE" id="PS51044">
    <property type="entry name" value="ZF_SP_RING"/>
    <property type="match status" value="1"/>
</dbReference>
<keyword evidence="8" id="KW-0862">Zinc</keyword>
<dbReference type="Gene3D" id="3.30.40.10">
    <property type="entry name" value="Zinc/RING finger domain, C3HC4 (zinc finger)"/>
    <property type="match status" value="1"/>
</dbReference>
<accession>A0A4Y9ZL38</accession>
<keyword evidence="5" id="KW-0479">Metal-binding</keyword>
<evidence type="ECO:0000256" key="9">
    <source>
        <dbReference type="ARBA" id="ARBA00023242"/>
    </source>
</evidence>
<evidence type="ECO:0000256" key="7">
    <source>
        <dbReference type="ARBA" id="ARBA00022786"/>
    </source>
</evidence>
<feature type="non-terminal residue" evidence="13">
    <location>
        <position position="1"/>
    </location>
</feature>
<sequence length="117" mass="12757">LLETYLIASAEDGDVSDDDDDIEVGGVILDLKCPISLTMLDKPVTCTICKHSFSGDAIIQMLGPNRTTKKMCPAAGCNKMISLNDCKPDKELERKVKAAQRRAARRAEDSDAEDIVE</sequence>
<evidence type="ECO:0000256" key="4">
    <source>
        <dbReference type="ARBA" id="ARBA00022679"/>
    </source>
</evidence>
<dbReference type="CDD" id="cd16651">
    <property type="entry name" value="SPL-RING_NSE2"/>
    <property type="match status" value="1"/>
</dbReference>
<comment type="caution">
    <text evidence="13">The sequence shown here is derived from an EMBL/GenBank/DDBJ whole genome shotgun (WGS) entry which is preliminary data.</text>
</comment>
<dbReference type="GO" id="GO:0016925">
    <property type="term" value="P:protein sumoylation"/>
    <property type="evidence" value="ECO:0007669"/>
    <property type="project" value="UniProtKB-UniPathway"/>
</dbReference>
<dbReference type="GO" id="GO:0005634">
    <property type="term" value="C:nucleus"/>
    <property type="evidence" value="ECO:0007669"/>
    <property type="project" value="UniProtKB-SubCell"/>
</dbReference>
<evidence type="ECO:0000256" key="3">
    <source>
        <dbReference type="ARBA" id="ARBA00008212"/>
    </source>
</evidence>
<evidence type="ECO:0000313" key="13">
    <source>
        <dbReference type="EMBL" id="TFY74139.1"/>
    </source>
</evidence>
<organism evidence="13 14">
    <name type="scientific">Hericium alpestre</name>
    <dbReference type="NCBI Taxonomy" id="135208"/>
    <lineage>
        <taxon>Eukaryota</taxon>
        <taxon>Fungi</taxon>
        <taxon>Dikarya</taxon>
        <taxon>Basidiomycota</taxon>
        <taxon>Agaricomycotina</taxon>
        <taxon>Agaricomycetes</taxon>
        <taxon>Russulales</taxon>
        <taxon>Hericiaceae</taxon>
        <taxon>Hericium</taxon>
    </lineage>
</organism>
<dbReference type="GO" id="GO:0030915">
    <property type="term" value="C:Smc5-Smc6 complex"/>
    <property type="evidence" value="ECO:0007669"/>
    <property type="project" value="InterPro"/>
</dbReference>
<dbReference type="Proteomes" id="UP000298061">
    <property type="component" value="Unassembled WGS sequence"/>
</dbReference>
<reference evidence="13 14" key="1">
    <citation type="submission" date="2019-02" db="EMBL/GenBank/DDBJ databases">
        <title>Genome sequencing of the rare red list fungi Hericium alpestre (H. flagellum).</title>
        <authorList>
            <person name="Buettner E."/>
            <person name="Kellner H."/>
        </authorList>
    </citation>
    <scope>NUCLEOTIDE SEQUENCE [LARGE SCALE GENOMIC DNA]</scope>
    <source>
        <strain evidence="13 14">DSM 108284</strain>
    </source>
</reference>
<dbReference type="Pfam" id="PF11789">
    <property type="entry name" value="zf-Nse"/>
    <property type="match status" value="1"/>
</dbReference>
<dbReference type="PANTHER" id="PTHR21330:SF1">
    <property type="entry name" value="E3 SUMO-PROTEIN LIGASE NSE2"/>
    <property type="match status" value="1"/>
</dbReference>
<gene>
    <name evidence="13" type="ORF">EWM64_g9873</name>
</gene>
<name>A0A4Y9ZL38_9AGAM</name>
<dbReference type="GO" id="GO:0008270">
    <property type="term" value="F:zinc ion binding"/>
    <property type="evidence" value="ECO:0007669"/>
    <property type="project" value="UniProtKB-KW"/>
</dbReference>
<dbReference type="PANTHER" id="PTHR21330">
    <property type="entry name" value="E3 SUMO-PROTEIN LIGASE NSE2"/>
    <property type="match status" value="1"/>
</dbReference>
<dbReference type="AlphaFoldDB" id="A0A4Y9ZL38"/>
<keyword evidence="9" id="KW-0539">Nucleus</keyword>
<feature type="region of interest" description="Disordered" evidence="11">
    <location>
        <begin position="97"/>
        <end position="117"/>
    </location>
</feature>
<keyword evidence="4" id="KW-0808">Transferase</keyword>
<evidence type="ECO:0000256" key="8">
    <source>
        <dbReference type="ARBA" id="ARBA00022833"/>
    </source>
</evidence>
<dbReference type="EMBL" id="SFCI01002273">
    <property type="protein sequence ID" value="TFY74139.1"/>
    <property type="molecule type" value="Genomic_DNA"/>
</dbReference>
<dbReference type="OrthoDB" id="26899at2759"/>
<dbReference type="UniPathway" id="UPA00886"/>
<dbReference type="InterPro" id="IPR026846">
    <property type="entry name" value="Nse2(Mms21)"/>
</dbReference>
<comment type="similarity">
    <text evidence="3">Belongs to the NSE2 family.</text>
</comment>
<keyword evidence="7" id="KW-0833">Ubl conjugation pathway</keyword>
<proteinExistence type="inferred from homology"/>
<evidence type="ECO:0000313" key="14">
    <source>
        <dbReference type="Proteomes" id="UP000298061"/>
    </source>
</evidence>
<comment type="subcellular location">
    <subcellularLocation>
        <location evidence="1">Nucleus</location>
    </subcellularLocation>
</comment>
<evidence type="ECO:0000256" key="6">
    <source>
        <dbReference type="ARBA" id="ARBA00022771"/>
    </source>
</evidence>